<evidence type="ECO:0000313" key="2">
    <source>
        <dbReference type="WBParaSite" id="TCONS_00008654.p1"/>
    </source>
</evidence>
<protein>
    <submittedName>
        <fullName evidence="2">CDT1 Geminin-binding domain-containing protein</fullName>
    </submittedName>
</protein>
<proteinExistence type="predicted"/>
<dbReference type="WBParaSite" id="TCONS_00008654.p1">
    <property type="protein sequence ID" value="TCONS_00008654.p1"/>
    <property type="gene ID" value="XLOC_006575"/>
</dbReference>
<name>A0AAF5D994_STRER</name>
<reference evidence="2" key="1">
    <citation type="submission" date="2024-02" db="UniProtKB">
        <authorList>
            <consortium name="WormBaseParasite"/>
        </authorList>
    </citation>
    <scope>IDENTIFICATION</scope>
</reference>
<keyword evidence="1" id="KW-1185">Reference proteome</keyword>
<evidence type="ECO:0000313" key="1">
    <source>
        <dbReference type="Proteomes" id="UP000035681"/>
    </source>
</evidence>
<organism evidence="1 2">
    <name type="scientific">Strongyloides stercoralis</name>
    <name type="common">Threadworm</name>
    <dbReference type="NCBI Taxonomy" id="6248"/>
    <lineage>
        <taxon>Eukaryota</taxon>
        <taxon>Metazoa</taxon>
        <taxon>Ecdysozoa</taxon>
        <taxon>Nematoda</taxon>
        <taxon>Chromadorea</taxon>
        <taxon>Rhabditida</taxon>
        <taxon>Tylenchina</taxon>
        <taxon>Panagrolaimomorpha</taxon>
        <taxon>Strongyloidoidea</taxon>
        <taxon>Strongyloididae</taxon>
        <taxon>Strongyloides</taxon>
    </lineage>
</organism>
<dbReference type="AlphaFoldDB" id="A0AAF5D994"/>
<accession>A0AAF5D994</accession>
<dbReference type="Proteomes" id="UP000035681">
    <property type="component" value="Unplaced"/>
</dbReference>
<sequence>MFTKTTVRTFGDFPCVLNLFVTPENAGRFLCDQGIFPSTMDCPKYVGAVPSNKGSPLDKVLQCLYYSISGASTTQIIGYTQISKPTIATLNKYTCQLLADAVDLSDVTIGGPGIIVEIEESKFGKVKYHRGHRVEGAWVLGGVERTEENQIRYCFTILLVPYIVAFSEK</sequence>